<accession>A0A9P3LLW2</accession>
<organism evidence="3 4">
    <name type="scientific">Phanerochaete sordida</name>
    <dbReference type="NCBI Taxonomy" id="48140"/>
    <lineage>
        <taxon>Eukaryota</taxon>
        <taxon>Fungi</taxon>
        <taxon>Dikarya</taxon>
        <taxon>Basidiomycota</taxon>
        <taxon>Agaricomycotina</taxon>
        <taxon>Agaricomycetes</taxon>
        <taxon>Polyporales</taxon>
        <taxon>Phanerochaetaceae</taxon>
        <taxon>Phanerochaete</taxon>
    </lineage>
</organism>
<keyword evidence="2" id="KW-0812">Transmembrane</keyword>
<feature type="compositionally biased region" description="Basic and acidic residues" evidence="1">
    <location>
        <begin position="289"/>
        <end position="307"/>
    </location>
</feature>
<keyword evidence="2" id="KW-1133">Transmembrane helix</keyword>
<feature type="region of interest" description="Disordered" evidence="1">
    <location>
        <begin position="187"/>
        <end position="337"/>
    </location>
</feature>
<name>A0A9P3LLW2_9APHY</name>
<evidence type="ECO:0000256" key="2">
    <source>
        <dbReference type="SAM" id="Phobius"/>
    </source>
</evidence>
<evidence type="ECO:0000313" key="3">
    <source>
        <dbReference type="EMBL" id="GJE99941.1"/>
    </source>
</evidence>
<comment type="caution">
    <text evidence="3">The sequence shown here is derived from an EMBL/GenBank/DDBJ whole genome shotgun (WGS) entry which is preliminary data.</text>
</comment>
<protein>
    <submittedName>
        <fullName evidence="3">Uncharacterized protein</fullName>
    </submittedName>
</protein>
<reference evidence="3 4" key="1">
    <citation type="submission" date="2021-08" db="EMBL/GenBank/DDBJ databases">
        <title>Draft Genome Sequence of Phanerochaete sordida strain YK-624.</title>
        <authorList>
            <person name="Mori T."/>
            <person name="Dohra H."/>
            <person name="Suzuki T."/>
            <person name="Kawagishi H."/>
            <person name="Hirai H."/>
        </authorList>
    </citation>
    <scope>NUCLEOTIDE SEQUENCE [LARGE SCALE GENOMIC DNA]</scope>
    <source>
        <strain evidence="3 4">YK-624</strain>
    </source>
</reference>
<keyword evidence="4" id="KW-1185">Reference proteome</keyword>
<dbReference type="EMBL" id="BPQB01000126">
    <property type="protein sequence ID" value="GJE99941.1"/>
    <property type="molecule type" value="Genomic_DNA"/>
</dbReference>
<dbReference type="Proteomes" id="UP000703269">
    <property type="component" value="Unassembled WGS sequence"/>
</dbReference>
<feature type="compositionally biased region" description="Polar residues" evidence="1">
    <location>
        <begin position="254"/>
        <end position="266"/>
    </location>
</feature>
<dbReference type="OrthoDB" id="2563021at2759"/>
<gene>
    <name evidence="3" type="ORF">PsYK624_162170</name>
</gene>
<keyword evidence="2" id="KW-0472">Membrane</keyword>
<feature type="transmembrane region" description="Helical" evidence="2">
    <location>
        <begin position="155"/>
        <end position="180"/>
    </location>
</feature>
<evidence type="ECO:0000313" key="4">
    <source>
        <dbReference type="Proteomes" id="UP000703269"/>
    </source>
</evidence>
<dbReference type="AlphaFoldDB" id="A0A9P3LLW2"/>
<evidence type="ECO:0000256" key="1">
    <source>
        <dbReference type="SAM" id="MobiDB-lite"/>
    </source>
</evidence>
<sequence length="337" mass="36326">MFDSANNTGGCQDIYTVYPALNSSITGPPICTNLSYPHPNQVLNVDVTTSAGGFSQYGWIDQCTDISVHPINGTPPYTLTIAPTLRPPYIITSETNNPINWTVSLSWGSSFFVSVTDSVGNLWSAGPLHSGTGANTACLDENGASQPKSSRNRTWITAVASSCSALLGVLLGLLVPVLFARCRMRRVQPRHQRKRSDPTTSRTGLVSPFEDRDTVCSVHAEQGTSTELAESPTGWPETPNSGRTTKKSGDLRRTPTTTDSLSSTVPMSIDAQPPSSPREVPDEVLDVPVARDFDLPPRYRSPLDARFRLAPAPQGASRLRPLPTPPTPPAIAHIHEE</sequence>
<proteinExistence type="predicted"/>